<gene>
    <name evidence="2" type="ORF">RRG08_038863</name>
</gene>
<dbReference type="EMBL" id="JAWDGP010005524">
    <property type="protein sequence ID" value="KAK3756374.1"/>
    <property type="molecule type" value="Genomic_DNA"/>
</dbReference>
<reference evidence="2" key="1">
    <citation type="journal article" date="2023" name="G3 (Bethesda)">
        <title>A reference genome for the long-term kleptoplast-retaining sea slug Elysia crispata morphotype clarki.</title>
        <authorList>
            <person name="Eastman K.E."/>
            <person name="Pendleton A.L."/>
            <person name="Shaikh M.A."/>
            <person name="Suttiyut T."/>
            <person name="Ogas R."/>
            <person name="Tomko P."/>
            <person name="Gavelis G."/>
            <person name="Widhalm J.R."/>
            <person name="Wisecaver J.H."/>
        </authorList>
    </citation>
    <scope>NUCLEOTIDE SEQUENCE</scope>
    <source>
        <strain evidence="2">ECLA1</strain>
    </source>
</reference>
<feature type="region of interest" description="Disordered" evidence="1">
    <location>
        <begin position="53"/>
        <end position="72"/>
    </location>
</feature>
<proteinExistence type="predicted"/>
<dbReference type="AlphaFoldDB" id="A0AAE1D3U6"/>
<keyword evidence="3" id="KW-1185">Reference proteome</keyword>
<sequence>MTELSGIAHQMQPMQVVSPKGELSDAGLAHQIQQGTVEALPLEVTLSQITNEIERKPDLPESTHRRKSAKGKYRIQRYRKEWEKESWAAGWLTMKSPMKAHCLVCDKDLTAGKSELVGHAKGARHIVKAQNRAPAAVKTIVSKIYKTRSRPIHSKFLIPAFI</sequence>
<evidence type="ECO:0000313" key="3">
    <source>
        <dbReference type="Proteomes" id="UP001283361"/>
    </source>
</evidence>
<dbReference type="Proteomes" id="UP001283361">
    <property type="component" value="Unassembled WGS sequence"/>
</dbReference>
<protein>
    <submittedName>
        <fullName evidence="2">Uncharacterized protein</fullName>
    </submittedName>
</protein>
<organism evidence="2 3">
    <name type="scientific">Elysia crispata</name>
    <name type="common">lettuce slug</name>
    <dbReference type="NCBI Taxonomy" id="231223"/>
    <lineage>
        <taxon>Eukaryota</taxon>
        <taxon>Metazoa</taxon>
        <taxon>Spiralia</taxon>
        <taxon>Lophotrochozoa</taxon>
        <taxon>Mollusca</taxon>
        <taxon>Gastropoda</taxon>
        <taxon>Heterobranchia</taxon>
        <taxon>Euthyneura</taxon>
        <taxon>Panpulmonata</taxon>
        <taxon>Sacoglossa</taxon>
        <taxon>Placobranchoidea</taxon>
        <taxon>Plakobranchidae</taxon>
        <taxon>Elysia</taxon>
    </lineage>
</organism>
<accession>A0AAE1D3U6</accession>
<comment type="caution">
    <text evidence="2">The sequence shown here is derived from an EMBL/GenBank/DDBJ whole genome shotgun (WGS) entry which is preliminary data.</text>
</comment>
<evidence type="ECO:0000313" key="2">
    <source>
        <dbReference type="EMBL" id="KAK3756374.1"/>
    </source>
</evidence>
<name>A0AAE1D3U6_9GAST</name>
<evidence type="ECO:0000256" key="1">
    <source>
        <dbReference type="SAM" id="MobiDB-lite"/>
    </source>
</evidence>
<feature type="compositionally biased region" description="Basic and acidic residues" evidence="1">
    <location>
        <begin position="53"/>
        <end position="63"/>
    </location>
</feature>